<feature type="region of interest" description="Disordered" evidence="1">
    <location>
        <begin position="97"/>
        <end position="148"/>
    </location>
</feature>
<dbReference type="EMBL" id="JACETU010000003">
    <property type="protein sequence ID" value="KAF7433177.1"/>
    <property type="molecule type" value="Genomic_DNA"/>
</dbReference>
<dbReference type="GeneID" id="59374944"/>
<feature type="region of interest" description="Disordered" evidence="1">
    <location>
        <begin position="1"/>
        <end position="37"/>
    </location>
</feature>
<feature type="compositionally biased region" description="Low complexity" evidence="1">
    <location>
        <begin position="23"/>
        <end position="37"/>
    </location>
</feature>
<comment type="caution">
    <text evidence="2">The sequence shown here is derived from an EMBL/GenBank/DDBJ whole genome shotgun (WGS) entry which is preliminary data.</text>
</comment>
<gene>
    <name evidence="2" type="ORF">PC9H_005126</name>
</gene>
<accession>A0A8H7DU17</accession>
<feature type="compositionally biased region" description="Basic and acidic residues" evidence="1">
    <location>
        <begin position="212"/>
        <end position="234"/>
    </location>
</feature>
<sequence>MKPVAFFRGGWRKKASKSPPPSSSSSPSSTTSVYSSSAATYSTASMVHMQTQSETGSLWFPRAPVHDDARSELYYLQDKNKFATMPYRQRTKSASVIGSGFNTEHSGAPPVPSKPRRPRRPPPLDLSSETSRNLVEDSEDSDVTPRAPFTAPLVLKKKASAHRHAPRPVRTDAELDGVWHGFLAELEEDFDFLDTAEPRKGGTSHRRCFSRRYNDSHPHLMDGEDSRPHTSPKFDELSQLYSPPSYQPTFSRSMSNLSNSGKDPTRWNHHRQPKRVIAEDPLSLFPAPPPLNIRRGRTAPTPLVLNPTPSIAQLPSSPAMSTPDTTPVATPTTPKFCQSPATRDGSTFPVSILKKRSLTSNQKTEPLSPSPSNNSFVYASSSASISGFPSSTHIQLPPARPLRPTQSASHIRVKNPAAHKATFSDSQAMDMYAGRTHPAMRNAIPPSTHAGSQLSYLQSMGRARPVRTPIRSLPEGQAV</sequence>
<feature type="compositionally biased region" description="Polar residues" evidence="1">
    <location>
        <begin position="335"/>
        <end position="344"/>
    </location>
</feature>
<name>A0A8H7DU17_PLEOS</name>
<feature type="region of interest" description="Disordered" evidence="1">
    <location>
        <begin position="312"/>
        <end position="344"/>
    </location>
</feature>
<feature type="region of interest" description="Disordered" evidence="1">
    <location>
        <begin position="196"/>
        <end position="234"/>
    </location>
</feature>
<organism evidence="2 3">
    <name type="scientific">Pleurotus ostreatus</name>
    <name type="common">Oyster mushroom</name>
    <name type="synonym">White-rot fungus</name>
    <dbReference type="NCBI Taxonomy" id="5322"/>
    <lineage>
        <taxon>Eukaryota</taxon>
        <taxon>Fungi</taxon>
        <taxon>Dikarya</taxon>
        <taxon>Basidiomycota</taxon>
        <taxon>Agaricomycotina</taxon>
        <taxon>Agaricomycetes</taxon>
        <taxon>Agaricomycetidae</taxon>
        <taxon>Agaricales</taxon>
        <taxon>Pleurotineae</taxon>
        <taxon>Pleurotaceae</taxon>
        <taxon>Pleurotus</taxon>
    </lineage>
</organism>
<dbReference type="OrthoDB" id="2961624at2759"/>
<evidence type="ECO:0000313" key="2">
    <source>
        <dbReference type="EMBL" id="KAF7433177.1"/>
    </source>
</evidence>
<dbReference type="VEuPathDB" id="FungiDB:PC9H_005126"/>
<dbReference type="RefSeq" id="XP_036633204.1">
    <property type="nucleotide sequence ID" value="XM_036774702.1"/>
</dbReference>
<evidence type="ECO:0000313" key="3">
    <source>
        <dbReference type="Proteomes" id="UP000623687"/>
    </source>
</evidence>
<keyword evidence="3" id="KW-1185">Reference proteome</keyword>
<reference evidence="2" key="1">
    <citation type="submission" date="2019-07" db="EMBL/GenBank/DDBJ databases">
        <authorList>
            <person name="Palmer J.M."/>
        </authorList>
    </citation>
    <scope>NUCLEOTIDE SEQUENCE</scope>
    <source>
        <strain evidence="2">PC9</strain>
    </source>
</reference>
<evidence type="ECO:0000256" key="1">
    <source>
        <dbReference type="SAM" id="MobiDB-lite"/>
    </source>
</evidence>
<dbReference type="AlphaFoldDB" id="A0A8H7DU17"/>
<feature type="region of interest" description="Disordered" evidence="1">
    <location>
        <begin position="447"/>
        <end position="479"/>
    </location>
</feature>
<proteinExistence type="predicted"/>
<dbReference type="Proteomes" id="UP000623687">
    <property type="component" value="Unassembled WGS sequence"/>
</dbReference>
<protein>
    <submittedName>
        <fullName evidence="2">Uncharacterized protein</fullName>
    </submittedName>
</protein>
<feature type="compositionally biased region" description="Low complexity" evidence="1">
    <location>
        <begin position="322"/>
        <end position="334"/>
    </location>
</feature>
<feature type="compositionally biased region" description="Polar residues" evidence="1">
    <location>
        <begin position="449"/>
        <end position="458"/>
    </location>
</feature>